<dbReference type="AlphaFoldDB" id="A0AAN9VU06"/>
<reference evidence="2 3" key="1">
    <citation type="submission" date="2024-03" db="EMBL/GenBank/DDBJ databases">
        <title>The genome assembly and annotation of the cricket Gryllus longicercus Weissman &amp; Gray.</title>
        <authorList>
            <person name="Szrajer S."/>
            <person name="Gray D."/>
            <person name="Ylla G."/>
        </authorList>
    </citation>
    <scope>NUCLEOTIDE SEQUENCE [LARGE SCALE GENOMIC DNA]</scope>
    <source>
        <strain evidence="2">DAG 2021-001</strain>
        <tissue evidence="2">Whole body minus gut</tissue>
    </source>
</reference>
<feature type="region of interest" description="Disordered" evidence="1">
    <location>
        <begin position="80"/>
        <end position="103"/>
    </location>
</feature>
<protein>
    <submittedName>
        <fullName evidence="2">Uncharacterized protein</fullName>
    </submittedName>
</protein>
<evidence type="ECO:0000313" key="2">
    <source>
        <dbReference type="EMBL" id="KAK7866702.1"/>
    </source>
</evidence>
<organism evidence="2 3">
    <name type="scientific">Gryllus longicercus</name>
    <dbReference type="NCBI Taxonomy" id="2509291"/>
    <lineage>
        <taxon>Eukaryota</taxon>
        <taxon>Metazoa</taxon>
        <taxon>Ecdysozoa</taxon>
        <taxon>Arthropoda</taxon>
        <taxon>Hexapoda</taxon>
        <taxon>Insecta</taxon>
        <taxon>Pterygota</taxon>
        <taxon>Neoptera</taxon>
        <taxon>Polyneoptera</taxon>
        <taxon>Orthoptera</taxon>
        <taxon>Ensifera</taxon>
        <taxon>Gryllidea</taxon>
        <taxon>Grylloidea</taxon>
        <taxon>Gryllidae</taxon>
        <taxon>Gryllinae</taxon>
        <taxon>Gryllus</taxon>
    </lineage>
</organism>
<dbReference type="EMBL" id="JAZDUA010000139">
    <property type="protein sequence ID" value="KAK7866702.1"/>
    <property type="molecule type" value="Genomic_DNA"/>
</dbReference>
<dbReference type="Proteomes" id="UP001378592">
    <property type="component" value="Unassembled WGS sequence"/>
</dbReference>
<comment type="caution">
    <text evidence="2">The sequence shown here is derived from an EMBL/GenBank/DDBJ whole genome shotgun (WGS) entry which is preliminary data.</text>
</comment>
<sequence length="169" mass="18278">MSYLKSTAQLISTAFFVEIGFVPRNAIHSAAPRASVGVACAHWLTPIRPVAPLAAARGEQAVTGRAFSAGPTASRAIWCGRSRRRRHRHRHRQRSPRRPPSTRSARCCFVLDLPRFPVGRRRNPLGGQPSRHPLSFPLASSALAPLRGLKTRPRPMARGAEGGAAAALA</sequence>
<evidence type="ECO:0000256" key="1">
    <source>
        <dbReference type="SAM" id="MobiDB-lite"/>
    </source>
</evidence>
<keyword evidence="3" id="KW-1185">Reference proteome</keyword>
<evidence type="ECO:0000313" key="3">
    <source>
        <dbReference type="Proteomes" id="UP001378592"/>
    </source>
</evidence>
<name>A0AAN9VU06_9ORTH</name>
<feature type="compositionally biased region" description="Basic residues" evidence="1">
    <location>
        <begin position="81"/>
        <end position="97"/>
    </location>
</feature>
<proteinExistence type="predicted"/>
<accession>A0AAN9VU06</accession>
<gene>
    <name evidence="2" type="ORF">R5R35_003241</name>
</gene>